<dbReference type="InterPro" id="IPR012338">
    <property type="entry name" value="Beta-lactam/transpept-like"/>
</dbReference>
<evidence type="ECO:0000256" key="2">
    <source>
        <dbReference type="SAM" id="SignalP"/>
    </source>
</evidence>
<dbReference type="PROSITE" id="PS51257">
    <property type="entry name" value="PROKAR_LIPOPROTEIN"/>
    <property type="match status" value="1"/>
</dbReference>
<dbReference type="PANTHER" id="PTHR43283">
    <property type="entry name" value="BETA-LACTAMASE-RELATED"/>
    <property type="match status" value="1"/>
</dbReference>
<dbReference type="KEGG" id="fpz:LA55_1778"/>
<sequence>MFKNIFSISLFLLGTACAGQGFSEVNIFENVDQTISKDVNDGFGGAVLAVIKNGEVIKQTAYGYRNMFKPNCTTNIDYSIPVGCYLEQSSRIPMTIDTKFDLASLTKIYSTVFSMMHLVYQEKLDLNKPVADYIEGYPYKDITVKQVAEHTAGFGPEVNFYNKNDVMYNGKTVEQNGFYSQDRATTIDFITGRNDSGNNPNHLVVPREYDPSTKNIYSDTDFILLGIIIENITKMPLNQYVEQEIYQPLGIDLTYNPLNKGISVEQIAQTAIGNWSVDQYGQKSPYNNMRETPIRGNSHDEKVFYSMGGISGHAGLFGSVEDLEILVKVLLNGGSYDNLTLFDQRTIDLFISPVGTDDTYGIGWRLAGDNKKMTWMMGDYASNKSYGHTGFTGMVTVIDPKENLGVILLTDKLQSQQLAKGTFASSEKYITPNYGSIMTMIQEDIRKNTN</sequence>
<keyword evidence="2" id="KW-0732">Signal</keyword>
<dbReference type="InterPro" id="IPR001466">
    <property type="entry name" value="Beta-lactam-related"/>
</dbReference>
<accession>A0A0B6D6E8</accession>
<protein>
    <submittedName>
        <fullName evidence="4">Beta-lactamase family protein</fullName>
    </submittedName>
</protein>
<dbReference type="PANTHER" id="PTHR43283:SF11">
    <property type="entry name" value="BETA-LACTAMASE-RELATED DOMAIN-CONTAINING PROTEIN"/>
    <property type="match status" value="1"/>
</dbReference>
<dbReference type="OrthoDB" id="5622764at2"/>
<keyword evidence="1" id="KW-0378">Hydrolase</keyword>
<name>A0A0B6D6E8_9GAMM</name>
<dbReference type="RefSeq" id="WP_158409410.1">
    <property type="nucleotide sequence ID" value="NZ_CP009440.1"/>
</dbReference>
<feature type="chain" id="PRO_5002107840" evidence="2">
    <location>
        <begin position="19"/>
        <end position="450"/>
    </location>
</feature>
<proteinExistence type="predicted"/>
<evidence type="ECO:0000256" key="1">
    <source>
        <dbReference type="ARBA" id="ARBA00022801"/>
    </source>
</evidence>
<feature type="signal peptide" evidence="2">
    <location>
        <begin position="1"/>
        <end position="18"/>
    </location>
</feature>
<dbReference type="Proteomes" id="UP000031830">
    <property type="component" value="Chromosome"/>
</dbReference>
<evidence type="ECO:0000313" key="4">
    <source>
        <dbReference type="EMBL" id="AJI53857.1"/>
    </source>
</evidence>
<organism evidence="4 5">
    <name type="scientific">Francisella philomiragia</name>
    <dbReference type="NCBI Taxonomy" id="28110"/>
    <lineage>
        <taxon>Bacteria</taxon>
        <taxon>Pseudomonadati</taxon>
        <taxon>Pseudomonadota</taxon>
        <taxon>Gammaproteobacteria</taxon>
        <taxon>Thiotrichales</taxon>
        <taxon>Francisellaceae</taxon>
        <taxon>Francisella</taxon>
    </lineage>
</organism>
<dbReference type="AlphaFoldDB" id="A0A0B6D6E8"/>
<dbReference type="Pfam" id="PF00144">
    <property type="entry name" value="Beta-lactamase"/>
    <property type="match status" value="1"/>
</dbReference>
<dbReference type="InterPro" id="IPR050789">
    <property type="entry name" value="Diverse_Enzym_Activities"/>
</dbReference>
<gene>
    <name evidence="4" type="ORF">LA55_1778</name>
</gene>
<feature type="domain" description="Beta-lactamase-related" evidence="3">
    <location>
        <begin position="32"/>
        <end position="417"/>
    </location>
</feature>
<evidence type="ECO:0000259" key="3">
    <source>
        <dbReference type="Pfam" id="PF00144"/>
    </source>
</evidence>
<evidence type="ECO:0000313" key="5">
    <source>
        <dbReference type="Proteomes" id="UP000031830"/>
    </source>
</evidence>
<dbReference type="EMBL" id="CP009440">
    <property type="protein sequence ID" value="AJI53857.1"/>
    <property type="molecule type" value="Genomic_DNA"/>
</dbReference>
<dbReference type="GO" id="GO:0016787">
    <property type="term" value="F:hydrolase activity"/>
    <property type="evidence" value="ECO:0007669"/>
    <property type="project" value="UniProtKB-KW"/>
</dbReference>
<reference evidence="4 5" key="1">
    <citation type="journal article" date="2015" name="Genome Announc.">
        <title>Genome sequencing of 18 francisella strains to aid in assay development and testing.</title>
        <authorList>
            <person name="Johnson S.L."/>
            <person name="Daligault H.E."/>
            <person name="Davenport K.W."/>
            <person name="Coyne S.R."/>
            <person name="Frey K.G."/>
            <person name="Koroleva G.I."/>
            <person name="Broomall S.M."/>
            <person name="Bishop-Lilly K.A."/>
            <person name="Bruce D.C."/>
            <person name="Chertkov O."/>
            <person name="Freitas T."/>
            <person name="Jaissle J."/>
            <person name="Ladner J.T."/>
            <person name="Rosenzweig C.N."/>
            <person name="Gibbons H.S."/>
            <person name="Palacios G.F."/>
            <person name="Redden C.L."/>
            <person name="Xu Y."/>
            <person name="Minogue T.D."/>
            <person name="Chain P.S."/>
        </authorList>
    </citation>
    <scope>NUCLEOTIDE SEQUENCE [LARGE SCALE GENOMIC DNA]</scope>
    <source>
        <strain evidence="4 5">GA01-2794</strain>
    </source>
</reference>
<dbReference type="Gene3D" id="3.40.710.10">
    <property type="entry name" value="DD-peptidase/beta-lactamase superfamily"/>
    <property type="match status" value="1"/>
</dbReference>
<dbReference type="SUPFAM" id="SSF56601">
    <property type="entry name" value="beta-lactamase/transpeptidase-like"/>
    <property type="match status" value="1"/>
</dbReference>